<evidence type="ECO:0000256" key="1">
    <source>
        <dbReference type="ARBA" id="ARBA00004141"/>
    </source>
</evidence>
<dbReference type="EMBL" id="QGMF01000821">
    <property type="protein sequence ID" value="TVY13893.1"/>
    <property type="molecule type" value="Genomic_DNA"/>
</dbReference>
<evidence type="ECO:0000313" key="7">
    <source>
        <dbReference type="Proteomes" id="UP000469559"/>
    </source>
</evidence>
<dbReference type="PANTHER" id="PTHR43791:SF15">
    <property type="entry name" value="TRANSPORTER SEO1-RELATED"/>
    <property type="match status" value="1"/>
</dbReference>
<organism evidence="6 7">
    <name type="scientific">Lachnellula arida</name>
    <dbReference type="NCBI Taxonomy" id="1316785"/>
    <lineage>
        <taxon>Eukaryota</taxon>
        <taxon>Fungi</taxon>
        <taxon>Dikarya</taxon>
        <taxon>Ascomycota</taxon>
        <taxon>Pezizomycotina</taxon>
        <taxon>Leotiomycetes</taxon>
        <taxon>Helotiales</taxon>
        <taxon>Lachnaceae</taxon>
        <taxon>Lachnellula</taxon>
    </lineage>
</organism>
<comment type="caution">
    <text evidence="6">The sequence shown here is derived from an EMBL/GenBank/DDBJ whole genome shotgun (WGS) entry which is preliminary data.</text>
</comment>
<reference evidence="6 7" key="1">
    <citation type="submission" date="2018-05" db="EMBL/GenBank/DDBJ databases">
        <title>Whole genome sequencing for identification of molecular markers to develop diagnostic detection tools for the regulated plant pathogen Lachnellula willkommii.</title>
        <authorList>
            <person name="Giroux E."/>
            <person name="Bilodeau G."/>
        </authorList>
    </citation>
    <scope>NUCLEOTIDE SEQUENCE [LARGE SCALE GENOMIC DNA]</scope>
    <source>
        <strain evidence="6 7">CBS 203.66</strain>
    </source>
</reference>
<gene>
    <name evidence="6" type="primary">SEO1_0</name>
    <name evidence="6" type="ORF">LARI1_G006207</name>
</gene>
<keyword evidence="4" id="KW-1133">Transmembrane helix</keyword>
<dbReference type="InterPro" id="IPR036259">
    <property type="entry name" value="MFS_trans_sf"/>
</dbReference>
<protein>
    <submittedName>
        <fullName evidence="6">Putative transporter SEO1</fullName>
    </submittedName>
</protein>
<evidence type="ECO:0000256" key="3">
    <source>
        <dbReference type="ARBA" id="ARBA00022692"/>
    </source>
</evidence>
<keyword evidence="5" id="KW-0472">Membrane</keyword>
<dbReference type="GO" id="GO:0016020">
    <property type="term" value="C:membrane"/>
    <property type="evidence" value="ECO:0007669"/>
    <property type="project" value="UniProtKB-SubCell"/>
</dbReference>
<dbReference type="AlphaFoldDB" id="A0A8T9B602"/>
<proteinExistence type="predicted"/>
<dbReference type="Gene3D" id="1.20.1250.20">
    <property type="entry name" value="MFS general substrate transporter like domains"/>
    <property type="match status" value="1"/>
</dbReference>
<dbReference type="SUPFAM" id="SSF103473">
    <property type="entry name" value="MFS general substrate transporter"/>
    <property type="match status" value="1"/>
</dbReference>
<evidence type="ECO:0000313" key="6">
    <source>
        <dbReference type="EMBL" id="TVY13893.1"/>
    </source>
</evidence>
<dbReference type="PANTHER" id="PTHR43791">
    <property type="entry name" value="PERMEASE-RELATED"/>
    <property type="match status" value="1"/>
</dbReference>
<name>A0A8T9B602_9HELO</name>
<evidence type="ECO:0000256" key="5">
    <source>
        <dbReference type="ARBA" id="ARBA00023136"/>
    </source>
</evidence>
<sequence length="187" mass="20519">MHAKRQKTLGIIGYWIKFIDQGNITNAYVSGLSDDLGFHGNQLVQLGVVYTVGSVVGQLPCAYLFPRFPMHYLIPSFEVGWGIFTLLQYRAQGYSELMAYRFIVGLFEVNKNLEICSSNCIDISLGCVFSRSPLCSRFLVSLDRGDEIGRRGGLFYVGLTLGTLTAGLIQSGASANLDGVDGLSGWR</sequence>
<keyword evidence="7" id="KW-1185">Reference proteome</keyword>
<evidence type="ECO:0000256" key="2">
    <source>
        <dbReference type="ARBA" id="ARBA00022448"/>
    </source>
</evidence>
<dbReference type="GO" id="GO:0022857">
    <property type="term" value="F:transmembrane transporter activity"/>
    <property type="evidence" value="ECO:0007669"/>
    <property type="project" value="TreeGrafter"/>
</dbReference>
<keyword evidence="2" id="KW-0813">Transport</keyword>
<dbReference type="Proteomes" id="UP000469559">
    <property type="component" value="Unassembled WGS sequence"/>
</dbReference>
<dbReference type="OrthoDB" id="3639251at2759"/>
<keyword evidence="3" id="KW-0812">Transmembrane</keyword>
<accession>A0A8T9B602</accession>
<comment type="subcellular location">
    <subcellularLocation>
        <location evidence="1">Membrane</location>
        <topology evidence="1">Multi-pass membrane protein</topology>
    </subcellularLocation>
</comment>
<evidence type="ECO:0000256" key="4">
    <source>
        <dbReference type="ARBA" id="ARBA00022989"/>
    </source>
</evidence>